<dbReference type="GeneID" id="111010964"/>
<keyword evidence="11" id="KW-0119">Carbohydrate metabolism</keyword>
<dbReference type="Pfam" id="PF10250">
    <property type="entry name" value="O-FucT"/>
    <property type="match status" value="1"/>
</dbReference>
<keyword evidence="9" id="KW-0325">Glycoprotein</keyword>
<keyword evidence="4" id="KW-0328">Glycosyltransferase</keyword>
<reference evidence="16" key="1">
    <citation type="submission" date="2025-08" db="UniProtKB">
        <authorList>
            <consortium name="RefSeq"/>
        </authorList>
    </citation>
    <scope>IDENTIFICATION</scope>
    <source>
        <strain evidence="16">OHB3-1</strain>
    </source>
</reference>
<evidence type="ECO:0000256" key="5">
    <source>
        <dbReference type="ARBA" id="ARBA00022679"/>
    </source>
</evidence>
<keyword evidence="7 14" id="KW-1133">Transmembrane helix</keyword>
<evidence type="ECO:0000313" key="16">
    <source>
        <dbReference type="RefSeq" id="XP_022140252.1"/>
    </source>
</evidence>
<evidence type="ECO:0000256" key="8">
    <source>
        <dbReference type="ARBA" id="ARBA00023136"/>
    </source>
</evidence>
<dbReference type="PANTHER" id="PTHR31933:SF4">
    <property type="entry name" value="O-FUCOSYLTRANSFERASE 8"/>
    <property type="match status" value="1"/>
</dbReference>
<keyword evidence="5" id="KW-0808">Transferase</keyword>
<accession>A0A6J1CGB5</accession>
<evidence type="ECO:0000256" key="6">
    <source>
        <dbReference type="ARBA" id="ARBA00022692"/>
    </source>
</evidence>
<comment type="pathway">
    <text evidence="2">Glycan metabolism.</text>
</comment>
<dbReference type="PANTHER" id="PTHR31933">
    <property type="entry name" value="O-FUCOSYLTRANSFERASE 2-RELATED"/>
    <property type="match status" value="1"/>
</dbReference>
<dbReference type="InterPro" id="IPR019378">
    <property type="entry name" value="GDP-Fuc_O-FucTrfase"/>
</dbReference>
<evidence type="ECO:0000256" key="1">
    <source>
        <dbReference type="ARBA" id="ARBA00004167"/>
    </source>
</evidence>
<dbReference type="GO" id="GO:0016757">
    <property type="term" value="F:glycosyltransferase activity"/>
    <property type="evidence" value="ECO:0007669"/>
    <property type="project" value="UniProtKB-KW"/>
</dbReference>
<comment type="subcellular location">
    <subcellularLocation>
        <location evidence="1">Membrane</location>
        <topology evidence="1">Single-pass membrane protein</topology>
    </subcellularLocation>
</comment>
<keyword evidence="15" id="KW-1185">Reference proteome</keyword>
<evidence type="ECO:0000256" key="10">
    <source>
        <dbReference type="ARBA" id="ARBA00023253"/>
    </source>
</evidence>
<name>A0A6J1CGB5_MOMCH</name>
<dbReference type="CDD" id="cd11299">
    <property type="entry name" value="O-FucT_plant"/>
    <property type="match status" value="1"/>
</dbReference>
<evidence type="ECO:0000256" key="2">
    <source>
        <dbReference type="ARBA" id="ARBA00004881"/>
    </source>
</evidence>
<dbReference type="Proteomes" id="UP000504603">
    <property type="component" value="Unplaced"/>
</dbReference>
<evidence type="ECO:0000256" key="12">
    <source>
        <dbReference type="ARBA" id="ARBA00030350"/>
    </source>
</evidence>
<keyword evidence="6 14" id="KW-0812">Transmembrane</keyword>
<dbReference type="OrthoDB" id="1868072at2759"/>
<protein>
    <recommendedName>
        <fullName evidence="12">O-fucosyltransferase family protein</fullName>
    </recommendedName>
</protein>
<feature type="region of interest" description="Disordered" evidence="13">
    <location>
        <begin position="45"/>
        <end position="64"/>
    </location>
</feature>
<evidence type="ECO:0000256" key="4">
    <source>
        <dbReference type="ARBA" id="ARBA00022676"/>
    </source>
</evidence>
<feature type="transmembrane region" description="Helical" evidence="14">
    <location>
        <begin position="91"/>
        <end position="116"/>
    </location>
</feature>
<evidence type="ECO:0000256" key="9">
    <source>
        <dbReference type="ARBA" id="ARBA00023180"/>
    </source>
</evidence>
<evidence type="ECO:0000256" key="13">
    <source>
        <dbReference type="SAM" id="MobiDB-lite"/>
    </source>
</evidence>
<evidence type="ECO:0000256" key="11">
    <source>
        <dbReference type="ARBA" id="ARBA00023277"/>
    </source>
</evidence>
<organism evidence="15 16">
    <name type="scientific">Momordica charantia</name>
    <name type="common">Bitter gourd</name>
    <name type="synonym">Balsam pear</name>
    <dbReference type="NCBI Taxonomy" id="3673"/>
    <lineage>
        <taxon>Eukaryota</taxon>
        <taxon>Viridiplantae</taxon>
        <taxon>Streptophyta</taxon>
        <taxon>Embryophyta</taxon>
        <taxon>Tracheophyta</taxon>
        <taxon>Spermatophyta</taxon>
        <taxon>Magnoliopsida</taxon>
        <taxon>eudicotyledons</taxon>
        <taxon>Gunneridae</taxon>
        <taxon>Pentapetalae</taxon>
        <taxon>rosids</taxon>
        <taxon>fabids</taxon>
        <taxon>Cucurbitales</taxon>
        <taxon>Cucurbitaceae</taxon>
        <taxon>Momordiceae</taxon>
        <taxon>Momordica</taxon>
    </lineage>
</organism>
<comment type="similarity">
    <text evidence="3">Belongs to the glycosyltransferase GT106 family.</text>
</comment>
<dbReference type="GO" id="GO:0006004">
    <property type="term" value="P:fucose metabolic process"/>
    <property type="evidence" value="ECO:0007669"/>
    <property type="project" value="UniProtKB-KW"/>
</dbReference>
<evidence type="ECO:0000313" key="15">
    <source>
        <dbReference type="Proteomes" id="UP000504603"/>
    </source>
</evidence>
<dbReference type="GO" id="GO:0016020">
    <property type="term" value="C:membrane"/>
    <property type="evidence" value="ECO:0007669"/>
    <property type="project" value="UniProtKB-SubCell"/>
</dbReference>
<dbReference type="KEGG" id="mcha:111010964"/>
<dbReference type="InterPro" id="IPR052272">
    <property type="entry name" value="GT106_glycosyltransferase"/>
</dbReference>
<evidence type="ECO:0000256" key="14">
    <source>
        <dbReference type="SAM" id="Phobius"/>
    </source>
</evidence>
<evidence type="ECO:0000256" key="3">
    <source>
        <dbReference type="ARBA" id="ARBA00007737"/>
    </source>
</evidence>
<gene>
    <name evidence="16" type="primary">LOC111010964</name>
</gene>
<proteinExistence type="inferred from homology"/>
<dbReference type="AlphaFoldDB" id="A0A6J1CGB5"/>
<keyword evidence="10" id="KW-0294">Fucose metabolism</keyword>
<dbReference type="PIRSF" id="PIRSF009360">
    <property type="entry name" value="UCP009360"/>
    <property type="match status" value="1"/>
</dbReference>
<sequence length="633" mass="70800">MGKQGASRSLRPESQSEGMSLGMKGYQIRCSESLCGNNPSIGRRLSGEDINSSSKPGSIHRSKHDFSKISASKGSYGGKRHFWLQKHVRSILFMIGVIGFVFLVDSLTLSIVNLIIRRNSQFSRKLSGAKDDNDAHIHKEKSPIQMYDRLVHLASSSLAEIEFKPEKSSLWKEPYLQASAWVPCADGNIGKDLEKPDKTNGYVIISANGGLNQQRVAICNAVALASLLNATLVIPRFLYSNVWNDPSQFGDIYQEYYFMNTLKDDVHIVKELPSYLKSLDLEAIGSQITDADIAKEAKPTDYIRTVLPLLLQNGVVHFLGFGNRLGFDPIPFDLQRLRCKCNFHALKFVQKIQQVGSLLVKRIRKYDAVKSMLDKQLLGNFIDYVPSKEVGVVGGPTKYLALHLRFEVDMVAYSLCDFGGGETEKKELQAYRETHFPLLIERLKKSKTISTTELRMSGRCPLTPEEAALVLASLGFKHRTYIYLAGSHIYGGNSRMRTFTNLYPNLVTKETLLTPSELAPFQNFSSQLAALDFIACASADVFAMTDSGSQLSSLVSGFRTYYGGGNAPTLRPNKKRLAAILSENKTISWNTFEDRVRKMIEEGQRVRTRGFGRSIYRQPRCPECMCKSTTVQV</sequence>
<dbReference type="RefSeq" id="XP_022140252.1">
    <property type="nucleotide sequence ID" value="XM_022284560.1"/>
</dbReference>
<feature type="region of interest" description="Disordered" evidence="13">
    <location>
        <begin position="1"/>
        <end position="20"/>
    </location>
</feature>
<dbReference type="InterPro" id="IPR024709">
    <property type="entry name" value="FucosylTrfase_pln"/>
</dbReference>
<evidence type="ECO:0000256" key="7">
    <source>
        <dbReference type="ARBA" id="ARBA00022989"/>
    </source>
</evidence>
<keyword evidence="8 14" id="KW-0472">Membrane</keyword>